<reference evidence="13" key="1">
    <citation type="submission" date="2009-08" db="EMBL/GenBank/DDBJ databases">
        <title>Annotation of Salpingoeca rosetta.</title>
        <authorList>
            <consortium name="The Broad Institute Genome Sequencing Platform"/>
            <person name="Russ C."/>
            <person name="Cuomo C."/>
            <person name="Burger G."/>
            <person name="Gray M.W."/>
            <person name="Holland P.W.H."/>
            <person name="King N."/>
            <person name="Lang F.B.F."/>
            <person name="Roger A.J."/>
            <person name="Ruiz-Trillo I."/>
            <person name="Young S.K."/>
            <person name="Zeng Q."/>
            <person name="Gargeya S."/>
            <person name="Alvarado L."/>
            <person name="Berlin A."/>
            <person name="Chapman S.B."/>
            <person name="Chen Z."/>
            <person name="Freedman E."/>
            <person name="Gellesch M."/>
            <person name="Goldberg J."/>
            <person name="Griggs A."/>
            <person name="Gujja S."/>
            <person name="Heilman E."/>
            <person name="Heiman D."/>
            <person name="Howarth C."/>
            <person name="Mehta T."/>
            <person name="Neiman D."/>
            <person name="Pearson M."/>
            <person name="Roberts A."/>
            <person name="Saif S."/>
            <person name="Shea T."/>
            <person name="Shenoy N."/>
            <person name="Sisk P."/>
            <person name="Stolte C."/>
            <person name="Sykes S."/>
            <person name="White J."/>
            <person name="Yandava C."/>
            <person name="Haas B."/>
            <person name="Nusbaum C."/>
            <person name="Birren B."/>
        </authorList>
    </citation>
    <scope>NUCLEOTIDE SEQUENCE [LARGE SCALE GENOMIC DNA]</scope>
    <source>
        <strain evidence="13">ATCC 50818</strain>
    </source>
</reference>
<dbReference type="InterPro" id="IPR001631">
    <property type="entry name" value="TopoI"/>
</dbReference>
<dbReference type="SUPFAM" id="SSF56349">
    <property type="entry name" value="DNA breaking-rejoining enzymes"/>
    <property type="match status" value="1"/>
</dbReference>
<evidence type="ECO:0000256" key="10">
    <source>
        <dbReference type="SAM" id="Coils"/>
    </source>
</evidence>
<dbReference type="GO" id="GO:0006265">
    <property type="term" value="P:DNA topological change"/>
    <property type="evidence" value="ECO:0007669"/>
    <property type="project" value="UniProtKB-UniRule"/>
</dbReference>
<proteinExistence type="inferred from homology"/>
<evidence type="ECO:0000256" key="7">
    <source>
        <dbReference type="ARBA" id="ARBA00023242"/>
    </source>
</evidence>
<dbReference type="eggNOG" id="KOG0981">
    <property type="taxonomic scope" value="Eukaryota"/>
</dbReference>
<dbReference type="STRING" id="946362.F2UM37"/>
<dbReference type="PRINTS" id="PR00416">
    <property type="entry name" value="EUTPISMRASEI"/>
</dbReference>
<dbReference type="InterPro" id="IPR036202">
    <property type="entry name" value="TopoI_DNA-bd_euk_N_sf"/>
</dbReference>
<evidence type="ECO:0000256" key="3">
    <source>
        <dbReference type="ARBA" id="ARBA00006645"/>
    </source>
</evidence>
<feature type="coiled-coil region" evidence="10">
    <location>
        <begin position="670"/>
        <end position="737"/>
    </location>
</feature>
<dbReference type="OMA" id="GECPVTT"/>
<dbReference type="AlphaFoldDB" id="F2UM37"/>
<dbReference type="PROSITE" id="PS00176">
    <property type="entry name" value="TOPO_IB_1"/>
    <property type="match status" value="1"/>
</dbReference>
<dbReference type="FunFam" id="1.10.10.41:FF:000001">
    <property type="entry name" value="DNA topoisomerase I"/>
    <property type="match status" value="1"/>
</dbReference>
<dbReference type="PANTHER" id="PTHR10290">
    <property type="entry name" value="DNA TOPOISOMERASE I"/>
    <property type="match status" value="1"/>
</dbReference>
<dbReference type="RefSeq" id="XP_004989862.1">
    <property type="nucleotide sequence ID" value="XM_004989805.1"/>
</dbReference>
<gene>
    <name evidence="13" type="ORF">PTSG_09063</name>
</gene>
<dbReference type="PANTHER" id="PTHR10290:SF3">
    <property type="entry name" value="DNA TOPOISOMERASE 1"/>
    <property type="match status" value="1"/>
</dbReference>
<dbReference type="InterPro" id="IPR051062">
    <property type="entry name" value="Topoisomerase_IB"/>
</dbReference>
<dbReference type="InterPro" id="IPR018521">
    <property type="entry name" value="TopoIB_AS"/>
</dbReference>
<dbReference type="FunFam" id="1.10.132.10:FF:000001">
    <property type="entry name" value="DNA topoisomerase I"/>
    <property type="match status" value="1"/>
</dbReference>
<dbReference type="Gene3D" id="1.10.10.41">
    <property type="entry name" value="Yeast DNA topoisomerase - domain 1"/>
    <property type="match status" value="1"/>
</dbReference>
<dbReference type="InterPro" id="IPR014727">
    <property type="entry name" value="TopoI_cat_a/b-sub_euk"/>
</dbReference>
<keyword evidence="10" id="KW-0175">Coiled coil</keyword>
<evidence type="ECO:0000256" key="11">
    <source>
        <dbReference type="SAM" id="MobiDB-lite"/>
    </source>
</evidence>
<dbReference type="GO" id="GO:0007059">
    <property type="term" value="P:chromosome segregation"/>
    <property type="evidence" value="ECO:0007669"/>
    <property type="project" value="TreeGrafter"/>
</dbReference>
<dbReference type="InParanoid" id="F2UM37"/>
<feature type="compositionally biased region" description="Basic and acidic residues" evidence="11">
    <location>
        <begin position="205"/>
        <end position="218"/>
    </location>
</feature>
<evidence type="ECO:0000256" key="1">
    <source>
        <dbReference type="ARBA" id="ARBA00000213"/>
    </source>
</evidence>
<dbReference type="InterPro" id="IPR013030">
    <property type="entry name" value="DNA_topo_DNA_db_N_dom2"/>
</dbReference>
<dbReference type="EC" id="5.6.2.1" evidence="9"/>
<evidence type="ECO:0000256" key="2">
    <source>
        <dbReference type="ARBA" id="ARBA00004123"/>
    </source>
</evidence>
<dbReference type="InterPro" id="IPR025834">
    <property type="entry name" value="TopoI_C_dom"/>
</dbReference>
<evidence type="ECO:0000256" key="4">
    <source>
        <dbReference type="ARBA" id="ARBA00023029"/>
    </source>
</evidence>
<evidence type="ECO:0000256" key="5">
    <source>
        <dbReference type="ARBA" id="ARBA00023125"/>
    </source>
</evidence>
<feature type="compositionally biased region" description="Acidic residues" evidence="11">
    <location>
        <begin position="82"/>
        <end position="93"/>
    </location>
</feature>
<protein>
    <recommendedName>
        <fullName evidence="9">DNA topoisomerase I</fullName>
        <ecNumber evidence="9">5.6.2.1</ecNumber>
    </recommendedName>
    <alternativeName>
        <fullName evidence="9">DNA topoisomerase 1</fullName>
    </alternativeName>
</protein>
<dbReference type="PROSITE" id="PS52038">
    <property type="entry name" value="TOPO_IB_2"/>
    <property type="match status" value="1"/>
</dbReference>
<evidence type="ECO:0000259" key="12">
    <source>
        <dbReference type="SMART" id="SM00435"/>
    </source>
</evidence>
<dbReference type="InterPro" id="IPR013499">
    <property type="entry name" value="TopoI_euk"/>
</dbReference>
<keyword evidence="7" id="KW-0539">Nucleus</keyword>
<dbReference type="Gene3D" id="1.10.132.10">
    <property type="match status" value="1"/>
</dbReference>
<sequence length="791" mass="90002">MPPVVNAEDDSKKKNGGATATAHPTANGDDDSDDDTPLTKLMAKKPEVKEEPMTQQSDASDKSSASDSGNGDSSISHPNANDDGDDDDDDDDVPLAKMAKTIANKPKEEATASAPATSGTDANDDDDDDDDDVPLQQLANKTTPKASPKKKSPAKRTTSKAKTKTEDDDEDYSPAKKRAKASGGGTVKKNKQQKATPAKRGKKTPKTEPKAEAKDDKKGGKRAKKPKKEEEVPVYRWWEDEVLPEGQYWRTLEHRGPMFAPPYQPLPKDVYLLYDGKPYHFEPAAEEVATFYAAMLERDYVKKPVFNKNFFADWKTTMTAQEKKDIKDLKKCDFSLIHRFLKQRAEERKGASKEEKQKRKEENDKIKQEYGFAIIDGRRAPVGNFKIEPPGLFQGRGEHPKMGKLKRRVLPEQVIINIGKEAKVPEPPAGHRWKEVRHDNKVSWLAAWVENIQKSNKYVMLAPDSHIKGRTDWKKYELARSLHKCVQKIRDDYTKGLKSKLMFERQRSTALYFIDKLALRAGGEKDADESADTVGCCSLRVEHVTPLPDDELEFDFLGKDSIRYYNKVKVDHRVWKNIGHFKKGKSEGDDLFDRLSTSLLNEYLKELMPGLSAKVFRTYNASITLQDQLKSTPVDGSIEEKMLAYQRANRQVAILCNHQRAAPKTHDKQMERMDEAIQKIKDDIAKTKKERKALKAEVRTHTQSHTGCCIEGMKRKLERLELRLKKKEIAKIDKEENKTIALSTSKLNYLDPRISVAWCKKHDVPIEKVYNPTQRRKFRWAIEMVDKDFVF</sequence>
<keyword evidence="5 8" id="KW-0238">DNA-binding</keyword>
<feature type="region of interest" description="Disordered" evidence="11">
    <location>
        <begin position="1"/>
        <end position="230"/>
    </location>
</feature>
<dbReference type="Proteomes" id="UP000007799">
    <property type="component" value="Unassembled WGS sequence"/>
</dbReference>
<dbReference type="KEGG" id="sre:PTSG_09063"/>
<comment type="catalytic activity">
    <reaction evidence="1 8 9">
        <text>ATP-independent breakage of single-stranded DNA, followed by passage and rejoining.</text>
        <dbReference type="EC" id="5.6.2.1"/>
    </reaction>
</comment>
<dbReference type="CDD" id="cd00659">
    <property type="entry name" value="Topo_IB_C"/>
    <property type="match status" value="1"/>
</dbReference>
<dbReference type="CDD" id="cd03488">
    <property type="entry name" value="Topoisomer_IB_N_htopoI_like"/>
    <property type="match status" value="1"/>
</dbReference>
<feature type="compositionally biased region" description="Acidic residues" evidence="11">
    <location>
        <begin position="122"/>
        <end position="133"/>
    </location>
</feature>
<dbReference type="FunCoup" id="F2UM37">
    <property type="interactions" value="1674"/>
</dbReference>
<evidence type="ECO:0000256" key="8">
    <source>
        <dbReference type="PROSITE-ProRule" id="PRU01382"/>
    </source>
</evidence>
<organism evidence="14">
    <name type="scientific">Salpingoeca rosetta (strain ATCC 50818 / BSB-021)</name>
    <dbReference type="NCBI Taxonomy" id="946362"/>
    <lineage>
        <taxon>Eukaryota</taxon>
        <taxon>Choanoflagellata</taxon>
        <taxon>Craspedida</taxon>
        <taxon>Salpingoecidae</taxon>
        <taxon>Salpingoeca</taxon>
    </lineage>
</organism>
<feature type="compositionally biased region" description="Basic residues" evidence="11">
    <location>
        <begin position="147"/>
        <end position="162"/>
    </location>
</feature>
<evidence type="ECO:0000313" key="13">
    <source>
        <dbReference type="EMBL" id="EGD78186.1"/>
    </source>
</evidence>
<dbReference type="OrthoDB" id="47179at2759"/>
<dbReference type="SMART" id="SM00435">
    <property type="entry name" value="TOPEUc"/>
    <property type="match status" value="1"/>
</dbReference>
<dbReference type="InterPro" id="IPR011010">
    <property type="entry name" value="DNA_brk_join_enz"/>
</dbReference>
<keyword evidence="14" id="KW-1185">Reference proteome</keyword>
<evidence type="ECO:0000256" key="6">
    <source>
        <dbReference type="ARBA" id="ARBA00023235"/>
    </source>
</evidence>
<evidence type="ECO:0000256" key="9">
    <source>
        <dbReference type="RuleBase" id="RU365101"/>
    </source>
</evidence>
<feature type="active site" description="O-(3'-phospho-DNA)-tyrosine intermediate" evidence="8">
    <location>
        <position position="749"/>
    </location>
</feature>
<keyword evidence="6 8" id="KW-0413">Isomerase</keyword>
<dbReference type="InterPro" id="IPR014711">
    <property type="entry name" value="TopoI_cat_a-hlx-sub_euk"/>
</dbReference>
<feature type="compositionally biased region" description="Basic residues" evidence="11">
    <location>
        <begin position="188"/>
        <end position="204"/>
    </location>
</feature>
<dbReference type="GeneID" id="16070417"/>
<feature type="domain" description="DNA topoisomerase I eukaryotic-type" evidence="12">
    <location>
        <begin position="392"/>
        <end position="763"/>
    </location>
</feature>
<dbReference type="GO" id="GO:0003917">
    <property type="term" value="F:DNA topoisomerase type I (single strand cut, ATP-independent) activity"/>
    <property type="evidence" value="ECO:0007669"/>
    <property type="project" value="UniProtKB-UniRule"/>
</dbReference>
<dbReference type="SUPFAM" id="SSF56741">
    <property type="entry name" value="Eukaryotic DNA topoisomerase I, N-terminal DNA-binding fragment"/>
    <property type="match status" value="1"/>
</dbReference>
<dbReference type="GO" id="GO:0005694">
    <property type="term" value="C:chromosome"/>
    <property type="evidence" value="ECO:0007669"/>
    <property type="project" value="InterPro"/>
</dbReference>
<dbReference type="Pfam" id="PF01028">
    <property type="entry name" value="Topoisom_I"/>
    <property type="match status" value="1"/>
</dbReference>
<dbReference type="InterPro" id="IPR048045">
    <property type="entry name" value="Topoisomer_I_DNA-bd"/>
</dbReference>
<dbReference type="InterPro" id="IPR008336">
    <property type="entry name" value="TopoI_DNA-bd_euk"/>
</dbReference>
<dbReference type="FunFam" id="2.170.11.10:FF:000001">
    <property type="entry name" value="DNA topoisomerase I"/>
    <property type="match status" value="1"/>
</dbReference>
<dbReference type="Gene3D" id="3.90.15.10">
    <property type="entry name" value="Topoisomerase I, Chain A, domain 3"/>
    <property type="match status" value="1"/>
</dbReference>
<dbReference type="Gene3D" id="2.170.11.10">
    <property type="entry name" value="DNA Topoisomerase I, domain 2"/>
    <property type="match status" value="1"/>
</dbReference>
<dbReference type="GO" id="GO:0006260">
    <property type="term" value="P:DNA replication"/>
    <property type="evidence" value="ECO:0007669"/>
    <property type="project" value="TreeGrafter"/>
</dbReference>
<keyword evidence="4 8" id="KW-0799">Topoisomerase</keyword>
<name>F2UM37_SALR5</name>
<dbReference type="GO" id="GO:0005730">
    <property type="term" value="C:nucleolus"/>
    <property type="evidence" value="ECO:0007669"/>
    <property type="project" value="TreeGrafter"/>
</dbReference>
<dbReference type="InterPro" id="IPR013500">
    <property type="entry name" value="TopoI_cat_euk"/>
</dbReference>
<dbReference type="Pfam" id="PF02919">
    <property type="entry name" value="Topoisom_I_N"/>
    <property type="match status" value="1"/>
</dbReference>
<accession>F2UM37</accession>
<comment type="function">
    <text evidence="9">Releases the supercoiling and torsional tension of DNA introduced during the DNA replication and transcription by transiently cleaving and rejoining one strand of the DNA duplex. Introduces a single-strand break via transesterification at the specific target site 5'-[CT]CCTTp site in duplex DNA. The scissile phosphodiester is attacked by the catalytic tyrosine of the enzyme, resulting in the formation of a DNA-(3'-phosphotyrosyl)-enzyme intermediate and the expulsion of a 5'-OH DNA strand. The free DNA strand then undergoes passage around the unbroken strand thus removing DNA supercoils. Finally, in the religation step, the DNA 5'-OH attacks the covalent intermediate to expel the active-site tyrosine and restore the DNA phosphodiester backbone.</text>
</comment>
<dbReference type="SUPFAM" id="SSF46596">
    <property type="entry name" value="Eukaryotic DNA topoisomerase I, dispensable insert domain"/>
    <property type="match status" value="1"/>
</dbReference>
<dbReference type="EMBL" id="GL832981">
    <property type="protein sequence ID" value="EGD78186.1"/>
    <property type="molecule type" value="Genomic_DNA"/>
</dbReference>
<dbReference type="GO" id="GO:0003677">
    <property type="term" value="F:DNA binding"/>
    <property type="evidence" value="ECO:0007669"/>
    <property type="project" value="UniProtKB-UniRule"/>
</dbReference>
<evidence type="ECO:0000313" key="14">
    <source>
        <dbReference type="Proteomes" id="UP000007799"/>
    </source>
</evidence>
<dbReference type="FunFam" id="3.90.15.10:FF:000003">
    <property type="entry name" value="DNA topoisomerase I"/>
    <property type="match status" value="1"/>
</dbReference>
<feature type="compositionally biased region" description="Low complexity" evidence="11">
    <location>
        <begin position="62"/>
        <end position="76"/>
    </location>
</feature>
<comment type="similarity">
    <text evidence="3 8 9">Belongs to the type IB topoisomerase family.</text>
</comment>
<dbReference type="Pfam" id="PF14370">
    <property type="entry name" value="Topo_C_assoc"/>
    <property type="match status" value="1"/>
</dbReference>
<comment type="subcellular location">
    <subcellularLocation>
        <location evidence="2">Nucleus</location>
    </subcellularLocation>
</comment>
<dbReference type="InterPro" id="IPR013034">
    <property type="entry name" value="DNA_topo_DNA_db_N_dom1"/>
</dbReference>